<comment type="caution">
    <text evidence="3">The sequence shown here is derived from an EMBL/GenBank/DDBJ whole genome shotgun (WGS) entry which is preliminary data.</text>
</comment>
<sequence length="72" mass="8079">MSCFGENLKRVRTEQNLSIEELALKARLGIKTLESYEADEAMPTTQTILKLSTVLDVPASVLVEKRDRPLSM</sequence>
<evidence type="ECO:0000259" key="2">
    <source>
        <dbReference type="PROSITE" id="PS50943"/>
    </source>
</evidence>
<proteinExistence type="predicted"/>
<gene>
    <name evidence="3" type="ORF">KR50_14640</name>
</gene>
<dbReference type="InterPro" id="IPR001387">
    <property type="entry name" value="Cro/C1-type_HTH"/>
</dbReference>
<evidence type="ECO:0000256" key="1">
    <source>
        <dbReference type="ARBA" id="ARBA00023125"/>
    </source>
</evidence>
<dbReference type="PANTHER" id="PTHR46797:SF1">
    <property type="entry name" value="METHYLPHOSPHONATE SYNTHASE"/>
    <property type="match status" value="1"/>
</dbReference>
<dbReference type="PATRIC" id="fig|220754.4.peg.1489"/>
<dbReference type="InterPro" id="IPR010982">
    <property type="entry name" value="Lambda_DNA-bd_dom_sf"/>
</dbReference>
<dbReference type="RefSeq" id="WP_041056618.1">
    <property type="nucleotide sequence ID" value="NZ_JXRR01000013.1"/>
</dbReference>
<dbReference type="InterPro" id="IPR050807">
    <property type="entry name" value="TransReg_Diox_bact_type"/>
</dbReference>
<evidence type="ECO:0000313" key="3">
    <source>
        <dbReference type="EMBL" id="KIL48428.1"/>
    </source>
</evidence>
<dbReference type="PROSITE" id="PS50943">
    <property type="entry name" value="HTH_CROC1"/>
    <property type="match status" value="1"/>
</dbReference>
<dbReference type="Pfam" id="PF01381">
    <property type="entry name" value="HTH_3"/>
    <property type="match status" value="1"/>
</dbReference>
<evidence type="ECO:0000313" key="4">
    <source>
        <dbReference type="Proteomes" id="UP000031972"/>
    </source>
</evidence>
<dbReference type="SUPFAM" id="SSF47413">
    <property type="entry name" value="lambda repressor-like DNA-binding domains"/>
    <property type="match status" value="1"/>
</dbReference>
<name>A0A0C2VWT0_9BACL</name>
<dbReference type="CDD" id="cd00093">
    <property type="entry name" value="HTH_XRE"/>
    <property type="match status" value="1"/>
</dbReference>
<dbReference type="SMART" id="SM00530">
    <property type="entry name" value="HTH_XRE"/>
    <property type="match status" value="1"/>
</dbReference>
<dbReference type="Gene3D" id="1.10.260.40">
    <property type="entry name" value="lambda repressor-like DNA-binding domains"/>
    <property type="match status" value="1"/>
</dbReference>
<reference evidence="3 4" key="1">
    <citation type="submission" date="2015-01" db="EMBL/GenBank/DDBJ databases">
        <title>Jeotgalibacillus campisalis genome sequencing.</title>
        <authorList>
            <person name="Goh K.M."/>
            <person name="Chan K.-G."/>
            <person name="Yaakop A.S."/>
            <person name="Ee R."/>
            <person name="Gan H.M."/>
            <person name="Chan C.S."/>
        </authorList>
    </citation>
    <scope>NUCLEOTIDE SEQUENCE [LARGE SCALE GENOMIC DNA]</scope>
    <source>
        <strain evidence="3 4">SF-57</strain>
    </source>
</reference>
<dbReference type="GO" id="GO:0003677">
    <property type="term" value="F:DNA binding"/>
    <property type="evidence" value="ECO:0007669"/>
    <property type="project" value="UniProtKB-KW"/>
</dbReference>
<protein>
    <submittedName>
        <fullName evidence="3">XRE family transcriptional regulator</fullName>
    </submittedName>
</protein>
<dbReference type="PANTHER" id="PTHR46797">
    <property type="entry name" value="HTH-TYPE TRANSCRIPTIONAL REGULATOR"/>
    <property type="match status" value="1"/>
</dbReference>
<keyword evidence="4" id="KW-1185">Reference proteome</keyword>
<keyword evidence="1" id="KW-0238">DNA-binding</keyword>
<feature type="domain" description="HTH cro/C1-type" evidence="2">
    <location>
        <begin position="8"/>
        <end position="62"/>
    </location>
</feature>
<organism evidence="3 4">
    <name type="scientific">Jeotgalibacillus campisalis</name>
    <dbReference type="NCBI Taxonomy" id="220754"/>
    <lineage>
        <taxon>Bacteria</taxon>
        <taxon>Bacillati</taxon>
        <taxon>Bacillota</taxon>
        <taxon>Bacilli</taxon>
        <taxon>Bacillales</taxon>
        <taxon>Caryophanaceae</taxon>
        <taxon>Jeotgalibacillus</taxon>
    </lineage>
</organism>
<dbReference type="Proteomes" id="UP000031972">
    <property type="component" value="Unassembled WGS sequence"/>
</dbReference>
<dbReference type="GO" id="GO:0003700">
    <property type="term" value="F:DNA-binding transcription factor activity"/>
    <property type="evidence" value="ECO:0007669"/>
    <property type="project" value="TreeGrafter"/>
</dbReference>
<dbReference type="EMBL" id="JXRR01000013">
    <property type="protein sequence ID" value="KIL48428.1"/>
    <property type="molecule type" value="Genomic_DNA"/>
</dbReference>
<dbReference type="OrthoDB" id="2168837at2"/>
<accession>A0A0C2VWT0</accession>
<dbReference type="AlphaFoldDB" id="A0A0C2VWT0"/>
<dbReference type="GO" id="GO:0005829">
    <property type="term" value="C:cytosol"/>
    <property type="evidence" value="ECO:0007669"/>
    <property type="project" value="TreeGrafter"/>
</dbReference>